<dbReference type="RefSeq" id="WP_186970683.1">
    <property type="nucleotide sequence ID" value="NZ_JACOPK010000013.1"/>
</dbReference>
<evidence type="ECO:0000313" key="2">
    <source>
        <dbReference type="Proteomes" id="UP000641741"/>
    </source>
</evidence>
<keyword evidence="2" id="KW-1185">Reference proteome</keyword>
<name>A0ABR7GQL8_9FIRM</name>
<organism evidence="1 2">
    <name type="scientific">Agathobaculum hominis</name>
    <dbReference type="NCBI Taxonomy" id="2763014"/>
    <lineage>
        <taxon>Bacteria</taxon>
        <taxon>Bacillati</taxon>
        <taxon>Bacillota</taxon>
        <taxon>Clostridia</taxon>
        <taxon>Eubacteriales</taxon>
        <taxon>Butyricicoccaceae</taxon>
        <taxon>Agathobaculum</taxon>
    </lineage>
</organism>
<reference evidence="1 2" key="1">
    <citation type="submission" date="2020-08" db="EMBL/GenBank/DDBJ databases">
        <title>Genome public.</title>
        <authorList>
            <person name="Liu C."/>
            <person name="Sun Q."/>
        </authorList>
    </citation>
    <scope>NUCLEOTIDE SEQUENCE [LARGE SCALE GENOMIC DNA]</scope>
    <source>
        <strain evidence="1 2">M2</strain>
    </source>
</reference>
<accession>A0ABR7GQL8</accession>
<dbReference type="EMBL" id="JACOPK010000013">
    <property type="protein sequence ID" value="MBC5696615.1"/>
    <property type="molecule type" value="Genomic_DNA"/>
</dbReference>
<evidence type="ECO:0000313" key="1">
    <source>
        <dbReference type="EMBL" id="MBC5696615.1"/>
    </source>
</evidence>
<sequence length="85" mass="9652">MSKIQITKEARLMEIRRPEHPLVYMKSVKPRGRKHGRKRSRRAPEAAPQLTVNVLLLPPRHQPSAPVLTEADGATIIDITHSEED</sequence>
<comment type="caution">
    <text evidence="1">The sequence shown here is derived from an EMBL/GenBank/DDBJ whole genome shotgun (WGS) entry which is preliminary data.</text>
</comment>
<proteinExistence type="predicted"/>
<protein>
    <submittedName>
        <fullName evidence="1">Uncharacterized protein</fullName>
    </submittedName>
</protein>
<gene>
    <name evidence="1" type="ORF">H8S02_11830</name>
</gene>
<dbReference type="Proteomes" id="UP000641741">
    <property type="component" value="Unassembled WGS sequence"/>
</dbReference>